<protein>
    <submittedName>
        <fullName evidence="1">Uncharacterized protein</fullName>
    </submittedName>
</protein>
<organism evidence="1 2">
    <name type="scientific">Stylosanthes scabra</name>
    <dbReference type="NCBI Taxonomy" id="79078"/>
    <lineage>
        <taxon>Eukaryota</taxon>
        <taxon>Viridiplantae</taxon>
        <taxon>Streptophyta</taxon>
        <taxon>Embryophyta</taxon>
        <taxon>Tracheophyta</taxon>
        <taxon>Spermatophyta</taxon>
        <taxon>Magnoliopsida</taxon>
        <taxon>eudicotyledons</taxon>
        <taxon>Gunneridae</taxon>
        <taxon>Pentapetalae</taxon>
        <taxon>rosids</taxon>
        <taxon>fabids</taxon>
        <taxon>Fabales</taxon>
        <taxon>Fabaceae</taxon>
        <taxon>Papilionoideae</taxon>
        <taxon>50 kb inversion clade</taxon>
        <taxon>dalbergioids sensu lato</taxon>
        <taxon>Dalbergieae</taxon>
        <taxon>Pterocarpus clade</taxon>
        <taxon>Stylosanthes</taxon>
    </lineage>
</organism>
<sequence>MQELLEFNRTSIFDGEKCTPELVSIFGDWYQGINDLHSNSCVLDSTVALHNFVKTRGQRGKILCTSIRLVPNLKNLMNRIKDNYRKFLELLQNYFPSRVSQSLRAFINVILVTL</sequence>
<dbReference type="EMBL" id="JASCZI010001857">
    <property type="protein sequence ID" value="MED6115560.1"/>
    <property type="molecule type" value="Genomic_DNA"/>
</dbReference>
<keyword evidence="2" id="KW-1185">Reference proteome</keyword>
<reference evidence="1 2" key="1">
    <citation type="journal article" date="2023" name="Plants (Basel)">
        <title>Bridging the Gap: Combining Genomics and Transcriptomics Approaches to Understand Stylosanthes scabra, an Orphan Legume from the Brazilian Caatinga.</title>
        <authorList>
            <person name="Ferreira-Neto J.R.C."/>
            <person name="da Silva M.D."/>
            <person name="Binneck E."/>
            <person name="de Melo N.F."/>
            <person name="da Silva R.H."/>
            <person name="de Melo A.L.T.M."/>
            <person name="Pandolfi V."/>
            <person name="Bustamante F.O."/>
            <person name="Brasileiro-Vidal A.C."/>
            <person name="Benko-Iseppon A.M."/>
        </authorList>
    </citation>
    <scope>NUCLEOTIDE SEQUENCE [LARGE SCALE GENOMIC DNA]</scope>
    <source>
        <tissue evidence="1">Leaves</tissue>
    </source>
</reference>
<proteinExistence type="predicted"/>
<comment type="caution">
    <text evidence="1">The sequence shown here is derived from an EMBL/GenBank/DDBJ whole genome shotgun (WGS) entry which is preliminary data.</text>
</comment>
<gene>
    <name evidence="1" type="ORF">PIB30_091817</name>
</gene>
<name>A0ABU6QW14_9FABA</name>
<accession>A0ABU6QW14</accession>
<dbReference type="Proteomes" id="UP001341840">
    <property type="component" value="Unassembled WGS sequence"/>
</dbReference>
<evidence type="ECO:0000313" key="2">
    <source>
        <dbReference type="Proteomes" id="UP001341840"/>
    </source>
</evidence>
<evidence type="ECO:0000313" key="1">
    <source>
        <dbReference type="EMBL" id="MED6115560.1"/>
    </source>
</evidence>